<sequence>MVTLRHRTLTTPGEISAFMHATRMAMLEKLGSEPATLSQIAARMGVHPANLTRHMRILLAAGLVETAGTRDIGRTVEKYYRITASSFDVAPETDQLKAPHRVVLAFARSDLAAAIAALPDDETRTVHVSVVAARIAPEAVAEFKAELAKLAARFEAAETEGGEPYRLNLSLYPGDALPGDASANLRVKTKSRKGSAAS</sequence>
<evidence type="ECO:0000256" key="2">
    <source>
        <dbReference type="ARBA" id="ARBA00023125"/>
    </source>
</evidence>
<accession>A0A4D7BCG7</accession>
<dbReference type="Gene3D" id="1.10.10.10">
    <property type="entry name" value="Winged helix-like DNA-binding domain superfamily/Winged helix DNA-binding domain"/>
    <property type="match status" value="1"/>
</dbReference>
<dbReference type="InterPro" id="IPR001845">
    <property type="entry name" value="HTH_ArsR_DNA-bd_dom"/>
</dbReference>
<dbReference type="RefSeq" id="WP_136962514.1">
    <property type="nucleotide sequence ID" value="NZ_CP039690.1"/>
</dbReference>
<dbReference type="InterPro" id="IPR011991">
    <property type="entry name" value="ArsR-like_HTH"/>
</dbReference>
<dbReference type="SUPFAM" id="SSF46785">
    <property type="entry name" value="Winged helix' DNA-binding domain"/>
    <property type="match status" value="1"/>
</dbReference>
<dbReference type="KEGG" id="pstg:E8M01_24245"/>
<dbReference type="PANTHER" id="PTHR33154">
    <property type="entry name" value="TRANSCRIPTIONAL REGULATOR, ARSR FAMILY"/>
    <property type="match status" value="1"/>
</dbReference>
<evidence type="ECO:0000313" key="6">
    <source>
        <dbReference type="Proteomes" id="UP000298781"/>
    </source>
</evidence>
<dbReference type="PANTHER" id="PTHR33154:SF33">
    <property type="entry name" value="TRANSCRIPTIONAL REPRESSOR SDPR"/>
    <property type="match status" value="1"/>
</dbReference>
<dbReference type="InterPro" id="IPR051081">
    <property type="entry name" value="HTH_MetalResp_TranReg"/>
</dbReference>
<dbReference type="SMART" id="SM00418">
    <property type="entry name" value="HTH_ARSR"/>
    <property type="match status" value="1"/>
</dbReference>
<feature type="domain" description="HTH arsR-type" evidence="4">
    <location>
        <begin position="17"/>
        <end position="95"/>
    </location>
</feature>
<evidence type="ECO:0000313" key="5">
    <source>
        <dbReference type="EMBL" id="QCI67076.1"/>
    </source>
</evidence>
<dbReference type="Proteomes" id="UP000298781">
    <property type="component" value="Chromosome"/>
</dbReference>
<keyword evidence="2" id="KW-0238">DNA-binding</keyword>
<evidence type="ECO:0000256" key="3">
    <source>
        <dbReference type="ARBA" id="ARBA00023163"/>
    </source>
</evidence>
<evidence type="ECO:0000256" key="1">
    <source>
        <dbReference type="ARBA" id="ARBA00023015"/>
    </source>
</evidence>
<keyword evidence="6" id="KW-1185">Reference proteome</keyword>
<gene>
    <name evidence="5" type="ORF">E8M01_24245</name>
</gene>
<dbReference type="AlphaFoldDB" id="A0A4D7BCG7"/>
<dbReference type="GO" id="GO:0003700">
    <property type="term" value="F:DNA-binding transcription factor activity"/>
    <property type="evidence" value="ECO:0007669"/>
    <property type="project" value="InterPro"/>
</dbReference>
<organism evidence="5 6">
    <name type="scientific">Phreatobacter stygius</name>
    <dbReference type="NCBI Taxonomy" id="1940610"/>
    <lineage>
        <taxon>Bacteria</taxon>
        <taxon>Pseudomonadati</taxon>
        <taxon>Pseudomonadota</taxon>
        <taxon>Alphaproteobacteria</taxon>
        <taxon>Hyphomicrobiales</taxon>
        <taxon>Phreatobacteraceae</taxon>
        <taxon>Phreatobacter</taxon>
    </lineage>
</organism>
<keyword evidence="3" id="KW-0804">Transcription</keyword>
<protein>
    <submittedName>
        <fullName evidence="5">MarR family transcriptional regulator</fullName>
    </submittedName>
</protein>
<dbReference type="CDD" id="cd00090">
    <property type="entry name" value="HTH_ARSR"/>
    <property type="match status" value="1"/>
</dbReference>
<name>A0A4D7BCG7_9HYPH</name>
<keyword evidence="1" id="KW-0805">Transcription regulation</keyword>
<proteinExistence type="predicted"/>
<dbReference type="GO" id="GO:0003677">
    <property type="term" value="F:DNA binding"/>
    <property type="evidence" value="ECO:0007669"/>
    <property type="project" value="UniProtKB-KW"/>
</dbReference>
<dbReference type="EMBL" id="CP039690">
    <property type="protein sequence ID" value="QCI67076.1"/>
    <property type="molecule type" value="Genomic_DNA"/>
</dbReference>
<dbReference type="InterPro" id="IPR036390">
    <property type="entry name" value="WH_DNA-bd_sf"/>
</dbReference>
<dbReference type="OrthoDB" id="7618228at2"/>
<dbReference type="InterPro" id="IPR036388">
    <property type="entry name" value="WH-like_DNA-bd_sf"/>
</dbReference>
<dbReference type="Pfam" id="PF12840">
    <property type="entry name" value="HTH_20"/>
    <property type="match status" value="1"/>
</dbReference>
<evidence type="ECO:0000259" key="4">
    <source>
        <dbReference type="SMART" id="SM00418"/>
    </source>
</evidence>
<reference evidence="5 6" key="1">
    <citation type="submission" date="2019-04" db="EMBL/GenBank/DDBJ databases">
        <title>Phreatobacter aquaticus sp. nov.</title>
        <authorList>
            <person name="Choi A."/>
        </authorList>
    </citation>
    <scope>NUCLEOTIDE SEQUENCE [LARGE SCALE GENOMIC DNA]</scope>
    <source>
        <strain evidence="5 6">KCTC 52518</strain>
    </source>
</reference>